<keyword evidence="2" id="KW-1185">Reference proteome</keyword>
<gene>
    <name evidence="1" type="ORF">ACI1P1_23455</name>
</gene>
<organism evidence="1 2">
    <name type="scientific">Paenibacillus mesotrionivorans</name>
    <dbReference type="NCBI Taxonomy" id="3160968"/>
    <lineage>
        <taxon>Bacteria</taxon>
        <taxon>Bacillati</taxon>
        <taxon>Bacillota</taxon>
        <taxon>Bacilli</taxon>
        <taxon>Bacillales</taxon>
        <taxon>Paenibacillaceae</taxon>
        <taxon>Paenibacillus</taxon>
    </lineage>
</organism>
<evidence type="ECO:0000313" key="1">
    <source>
        <dbReference type="EMBL" id="MFM9331256.1"/>
    </source>
</evidence>
<dbReference type="EMBL" id="JBJURJ010000017">
    <property type="protein sequence ID" value="MFM9331256.1"/>
    <property type="molecule type" value="Genomic_DNA"/>
</dbReference>
<proteinExistence type="predicted"/>
<evidence type="ECO:0000313" key="2">
    <source>
        <dbReference type="Proteomes" id="UP001631969"/>
    </source>
</evidence>
<accession>A0ACC7P4L6</accession>
<protein>
    <submittedName>
        <fullName evidence="1">Sugar phosphate isomerase/epimerase family protein</fullName>
    </submittedName>
</protein>
<dbReference type="Proteomes" id="UP001631969">
    <property type="component" value="Unassembled WGS sequence"/>
</dbReference>
<sequence>MKLGMPTLVEYARLEENLELCRRLDLEFVEINMNLPVCNPEVTGYAELLRLKQEYGVELTVHLPEELDLGSIHGAMRQGHVQRCKEAIDWASGAEIGILNLHLNSGVYFTLPDRKIWIYEAHQETFLANLAASYAELYPYAREKGVLICIENACNFHLPFIREALDRLAAFPEFALTWDVGHDAKTGFAEGPVIAGYPDRLKHMHLHDFDGKQDHARLYTGQVPVENRLRLAEQKGIGVVVEVKTSQALEDSIRSVRTNFH</sequence>
<comment type="caution">
    <text evidence="1">The sequence shown here is derived from an EMBL/GenBank/DDBJ whole genome shotgun (WGS) entry which is preliminary data.</text>
</comment>
<name>A0ACC7P4L6_9BACL</name>
<keyword evidence="1" id="KW-0413">Isomerase</keyword>
<reference evidence="1" key="1">
    <citation type="submission" date="2024-12" db="EMBL/GenBank/DDBJ databases">
        <authorList>
            <person name="Wu N."/>
        </authorList>
    </citation>
    <scope>NUCLEOTIDE SEQUENCE</scope>
    <source>
        <strain evidence="1">P15</strain>
    </source>
</reference>